<evidence type="ECO:0000313" key="2">
    <source>
        <dbReference type="Proteomes" id="UP001302676"/>
    </source>
</evidence>
<protein>
    <submittedName>
        <fullName evidence="1">Dl-glycerol-3-phosphatase</fullName>
    </submittedName>
</protein>
<keyword evidence="2" id="KW-1185">Reference proteome</keyword>
<dbReference type="InterPro" id="IPR051806">
    <property type="entry name" value="HAD-like_SPP"/>
</dbReference>
<dbReference type="InterPro" id="IPR023198">
    <property type="entry name" value="PGP-like_dom2"/>
</dbReference>
<dbReference type="InterPro" id="IPR041492">
    <property type="entry name" value="HAD_2"/>
</dbReference>
<reference evidence="1" key="2">
    <citation type="submission" date="2023-05" db="EMBL/GenBank/DDBJ databases">
        <authorList>
            <consortium name="Lawrence Berkeley National Laboratory"/>
            <person name="Steindorff A."/>
            <person name="Hensen N."/>
            <person name="Bonometti L."/>
            <person name="Westerberg I."/>
            <person name="Brannstrom I.O."/>
            <person name="Guillou S."/>
            <person name="Cros-Aarteil S."/>
            <person name="Calhoun S."/>
            <person name="Haridas S."/>
            <person name="Kuo A."/>
            <person name="Mondo S."/>
            <person name="Pangilinan J."/>
            <person name="Riley R."/>
            <person name="Labutti K."/>
            <person name="Andreopoulos B."/>
            <person name="Lipzen A."/>
            <person name="Chen C."/>
            <person name="Yanf M."/>
            <person name="Daum C."/>
            <person name="Ng V."/>
            <person name="Clum A."/>
            <person name="Ohm R."/>
            <person name="Martin F."/>
            <person name="Silar P."/>
            <person name="Natvig D."/>
            <person name="Lalanne C."/>
            <person name="Gautier V."/>
            <person name="Ament-Velasquez S.L."/>
            <person name="Kruys A."/>
            <person name="Hutchinson M.I."/>
            <person name="Powell A.J."/>
            <person name="Barry K."/>
            <person name="Miller A.N."/>
            <person name="Grigoriev I.V."/>
            <person name="Debuchy R."/>
            <person name="Gladieux P."/>
            <person name="Thoren M.H."/>
            <person name="Johannesson H."/>
        </authorList>
    </citation>
    <scope>NUCLEOTIDE SEQUENCE</scope>
    <source>
        <strain evidence="1">CBS 141.50</strain>
    </source>
</reference>
<sequence length="252" mass="26868">MGSTEPTAPSYSAPPETVTFDALLFDMDGTIIDSTNAVIKHWETIGKEIGVDPEVILQTSHGRRTIDTLKVFAPEKATWEYTRHLEGLLPKLHGADATEIPGARPLLEGLIAQAAPWTIVTSGSEPLVTGWLDVLKLPLPAHIVTAESVSNGKPDPACYLLGRERLLGSDNSISSSEEGNQKQVLVLEDSPAGIRAGKDAGCKVLAVVTSHTVEQVLAAGPDWVVRDLDSVKLVRADGAGATLEIRDALVRE</sequence>
<reference evidence="1" key="1">
    <citation type="journal article" date="2023" name="Mol. Phylogenet. Evol.">
        <title>Genome-scale phylogeny and comparative genomics of the fungal order Sordariales.</title>
        <authorList>
            <person name="Hensen N."/>
            <person name="Bonometti L."/>
            <person name="Westerberg I."/>
            <person name="Brannstrom I.O."/>
            <person name="Guillou S."/>
            <person name="Cros-Aarteil S."/>
            <person name="Calhoun S."/>
            <person name="Haridas S."/>
            <person name="Kuo A."/>
            <person name="Mondo S."/>
            <person name="Pangilinan J."/>
            <person name="Riley R."/>
            <person name="LaButti K."/>
            <person name="Andreopoulos B."/>
            <person name="Lipzen A."/>
            <person name="Chen C."/>
            <person name="Yan M."/>
            <person name="Daum C."/>
            <person name="Ng V."/>
            <person name="Clum A."/>
            <person name="Steindorff A."/>
            <person name="Ohm R.A."/>
            <person name="Martin F."/>
            <person name="Silar P."/>
            <person name="Natvig D.O."/>
            <person name="Lalanne C."/>
            <person name="Gautier V."/>
            <person name="Ament-Velasquez S.L."/>
            <person name="Kruys A."/>
            <person name="Hutchinson M.I."/>
            <person name="Powell A.J."/>
            <person name="Barry K."/>
            <person name="Miller A.N."/>
            <person name="Grigoriev I.V."/>
            <person name="Debuchy R."/>
            <person name="Gladieux P."/>
            <person name="Hiltunen Thoren M."/>
            <person name="Johannesson H."/>
        </authorList>
    </citation>
    <scope>NUCLEOTIDE SEQUENCE</scope>
    <source>
        <strain evidence="1">CBS 141.50</strain>
    </source>
</reference>
<accession>A0AAN6V1X3</accession>
<dbReference type="GeneID" id="87813995"/>
<dbReference type="Gene3D" id="1.10.150.240">
    <property type="entry name" value="Putative phosphatase, domain 2"/>
    <property type="match status" value="1"/>
</dbReference>
<dbReference type="RefSeq" id="XP_062636605.1">
    <property type="nucleotide sequence ID" value="XM_062777382.1"/>
</dbReference>
<gene>
    <name evidence="1" type="ORF">C8A04DRAFT_12573</name>
</gene>
<evidence type="ECO:0000313" key="1">
    <source>
        <dbReference type="EMBL" id="KAK4143234.1"/>
    </source>
</evidence>
<dbReference type="SFLD" id="SFLDG01129">
    <property type="entry name" value="C1.5:_HAD__Beta-PGM__Phosphata"/>
    <property type="match status" value="1"/>
</dbReference>
<comment type="caution">
    <text evidence="1">The sequence shown here is derived from an EMBL/GenBank/DDBJ whole genome shotgun (WGS) entry which is preliminary data.</text>
</comment>
<dbReference type="PANTHER" id="PTHR43481:SF4">
    <property type="entry name" value="GLYCEROL-1-PHOSPHATE PHOSPHOHYDROLASE 1-RELATED"/>
    <property type="match status" value="1"/>
</dbReference>
<dbReference type="Proteomes" id="UP001302676">
    <property type="component" value="Unassembled WGS sequence"/>
</dbReference>
<dbReference type="InterPro" id="IPR036412">
    <property type="entry name" value="HAD-like_sf"/>
</dbReference>
<dbReference type="AlphaFoldDB" id="A0AAN6V1X3"/>
<dbReference type="SFLD" id="SFLDS00003">
    <property type="entry name" value="Haloacid_Dehalogenase"/>
    <property type="match status" value="1"/>
</dbReference>
<dbReference type="Gene3D" id="3.40.50.1000">
    <property type="entry name" value="HAD superfamily/HAD-like"/>
    <property type="match status" value="1"/>
</dbReference>
<dbReference type="GO" id="GO:0050308">
    <property type="term" value="F:sugar-phosphatase activity"/>
    <property type="evidence" value="ECO:0007669"/>
    <property type="project" value="TreeGrafter"/>
</dbReference>
<dbReference type="CDD" id="cd07527">
    <property type="entry name" value="HAD_ScGPP-like"/>
    <property type="match status" value="1"/>
</dbReference>
<dbReference type="PANTHER" id="PTHR43481">
    <property type="entry name" value="FRUCTOSE-1-PHOSPHATE PHOSPHATASE"/>
    <property type="match status" value="1"/>
</dbReference>
<dbReference type="InterPro" id="IPR023214">
    <property type="entry name" value="HAD_sf"/>
</dbReference>
<dbReference type="SUPFAM" id="SSF56784">
    <property type="entry name" value="HAD-like"/>
    <property type="match status" value="1"/>
</dbReference>
<name>A0AAN6V1X3_9PEZI</name>
<dbReference type="EMBL" id="MU853588">
    <property type="protein sequence ID" value="KAK4143234.1"/>
    <property type="molecule type" value="Genomic_DNA"/>
</dbReference>
<proteinExistence type="predicted"/>
<organism evidence="1 2">
    <name type="scientific">Dichotomopilus funicola</name>
    <dbReference type="NCBI Taxonomy" id="1934379"/>
    <lineage>
        <taxon>Eukaryota</taxon>
        <taxon>Fungi</taxon>
        <taxon>Dikarya</taxon>
        <taxon>Ascomycota</taxon>
        <taxon>Pezizomycotina</taxon>
        <taxon>Sordariomycetes</taxon>
        <taxon>Sordariomycetidae</taxon>
        <taxon>Sordariales</taxon>
        <taxon>Chaetomiaceae</taxon>
        <taxon>Dichotomopilus</taxon>
    </lineage>
</organism>
<dbReference type="Pfam" id="PF13419">
    <property type="entry name" value="HAD_2"/>
    <property type="match status" value="1"/>
</dbReference>